<keyword evidence="2" id="KW-0489">Methyltransferase</keyword>
<keyword evidence="2" id="KW-0808">Transferase</keyword>
<keyword evidence="1" id="KW-0732">Signal</keyword>
<proteinExistence type="predicted"/>
<keyword evidence="3" id="KW-1185">Reference proteome</keyword>
<dbReference type="EMBL" id="OCTN01000013">
    <property type="protein sequence ID" value="SOH95594.1"/>
    <property type="molecule type" value="Genomic_DNA"/>
</dbReference>
<dbReference type="SUPFAM" id="SSF53335">
    <property type="entry name" value="S-adenosyl-L-methionine-dependent methyltransferases"/>
    <property type="match status" value="1"/>
</dbReference>
<feature type="chain" id="PRO_5012271160" evidence="1">
    <location>
        <begin position="23"/>
        <end position="378"/>
    </location>
</feature>
<dbReference type="InterPro" id="IPR029063">
    <property type="entry name" value="SAM-dependent_MTases_sf"/>
</dbReference>
<organism evidence="2 3">
    <name type="scientific">Pontivivens marinum</name>
    <dbReference type="NCBI Taxonomy" id="1690039"/>
    <lineage>
        <taxon>Bacteria</taxon>
        <taxon>Pseudomonadati</taxon>
        <taxon>Pseudomonadota</taxon>
        <taxon>Alphaproteobacteria</taxon>
        <taxon>Rhodobacterales</taxon>
        <taxon>Paracoccaceae</taxon>
        <taxon>Pontivivens</taxon>
    </lineage>
</organism>
<gene>
    <name evidence="2" type="ORF">SAMN06273572_1136</name>
</gene>
<dbReference type="GO" id="GO:0008168">
    <property type="term" value="F:methyltransferase activity"/>
    <property type="evidence" value="ECO:0007669"/>
    <property type="project" value="UniProtKB-KW"/>
</dbReference>
<sequence length="378" mass="40354">MKSCRICLSALGEPLLSVSAPALSSLSTLLDLPTTIFACTTCGHAQSPDLPDLQAFYDTDYKISLQSDGHDQLYELTDDGPVFRTQHQARLVLDGDVPQGGRVLDFGSGKAATLQAIMAQRPDLSPHVFDVSRDYVEHWRGWISEKSQASYDLPASWDGTMDLVTAHFVLEHVADPVAVLRDMARMLKLGGEAFFLVPDPEANSGDLLVVDHINHFTRPALERLVSLSGLEVRSIESGGFRGAWTVRAVRSAPADLANASGAQAAASIGALTDLWAGILDAMTAAAPDLAGQRYAIYGAGFYGTLALSRMQEQPVCFIDSNPHLAGGTHLGIPVVMPGSQPSDLTQIVVALNPAIAKEAMKGAADWAADVPLRFFTAD</sequence>
<dbReference type="GO" id="GO:0032259">
    <property type="term" value="P:methylation"/>
    <property type="evidence" value="ECO:0007669"/>
    <property type="project" value="UniProtKB-KW"/>
</dbReference>
<dbReference type="Proteomes" id="UP000220034">
    <property type="component" value="Unassembled WGS sequence"/>
</dbReference>
<name>A0A2C9CWC0_9RHOB</name>
<feature type="signal peptide" evidence="1">
    <location>
        <begin position="1"/>
        <end position="22"/>
    </location>
</feature>
<evidence type="ECO:0000313" key="3">
    <source>
        <dbReference type="Proteomes" id="UP000220034"/>
    </source>
</evidence>
<evidence type="ECO:0000256" key="1">
    <source>
        <dbReference type="SAM" id="SignalP"/>
    </source>
</evidence>
<dbReference type="Pfam" id="PF13489">
    <property type="entry name" value="Methyltransf_23"/>
    <property type="match status" value="1"/>
</dbReference>
<protein>
    <submittedName>
        <fullName evidence="2">Methyltransferase domain-containing protein</fullName>
    </submittedName>
</protein>
<evidence type="ECO:0000313" key="2">
    <source>
        <dbReference type="EMBL" id="SOH95594.1"/>
    </source>
</evidence>
<accession>A0A2C9CWC0</accession>
<dbReference type="Gene3D" id="3.40.50.150">
    <property type="entry name" value="Vaccinia Virus protein VP39"/>
    <property type="match status" value="1"/>
</dbReference>
<reference evidence="3" key="1">
    <citation type="submission" date="2017-09" db="EMBL/GenBank/DDBJ databases">
        <authorList>
            <person name="Varghese N."/>
            <person name="Submissions S."/>
        </authorList>
    </citation>
    <scope>NUCLEOTIDE SEQUENCE [LARGE SCALE GENOMIC DNA]</scope>
    <source>
        <strain evidence="3">C7</strain>
    </source>
</reference>
<dbReference type="CDD" id="cd02440">
    <property type="entry name" value="AdoMet_MTases"/>
    <property type="match status" value="1"/>
</dbReference>
<dbReference type="AlphaFoldDB" id="A0A2C9CWC0"/>